<dbReference type="RefSeq" id="WP_235817185.1">
    <property type="nucleotide sequence ID" value="NZ_MUXZ01000016.1"/>
</dbReference>
<dbReference type="EMBL" id="UGHF01000001">
    <property type="protein sequence ID" value="STO60166.1"/>
    <property type="molecule type" value="Genomic_DNA"/>
</dbReference>
<gene>
    <name evidence="1" type="ORF">NCTC1659_01438</name>
    <name evidence="2" type="ORF">NCTC8540_01419</name>
</gene>
<name>A0A377HW81_9PAST</name>
<keyword evidence="3" id="KW-1185">Reference proteome</keyword>
<evidence type="ECO:0000313" key="4">
    <source>
        <dbReference type="Proteomes" id="UP000254496"/>
    </source>
</evidence>
<accession>A0A377HW81</accession>
<reference evidence="3 4" key="1">
    <citation type="submission" date="2018-06" db="EMBL/GenBank/DDBJ databases">
        <authorList>
            <consortium name="Pathogen Informatics"/>
            <person name="Doyle S."/>
        </authorList>
    </citation>
    <scope>NUCLEOTIDE SEQUENCE [LARGE SCALE GENOMIC DNA]</scope>
    <source>
        <strain evidence="1 3">NCTC1659</strain>
        <strain evidence="2 4">NCTC8540</strain>
    </source>
</reference>
<evidence type="ECO:0000313" key="2">
    <source>
        <dbReference type="EMBL" id="STO68901.1"/>
    </source>
</evidence>
<dbReference type="EMBL" id="UGHJ01000001">
    <property type="protein sequence ID" value="STO68901.1"/>
    <property type="molecule type" value="Genomic_DNA"/>
</dbReference>
<organism evidence="1 3">
    <name type="scientific">Canicola haemoglobinophilus</name>
    <dbReference type="NCBI Taxonomy" id="733"/>
    <lineage>
        <taxon>Bacteria</taxon>
        <taxon>Pseudomonadati</taxon>
        <taxon>Pseudomonadota</taxon>
        <taxon>Gammaproteobacteria</taxon>
        <taxon>Pasteurellales</taxon>
        <taxon>Pasteurellaceae</taxon>
        <taxon>Canicola</taxon>
    </lineage>
</organism>
<proteinExistence type="predicted"/>
<sequence>MAEMIIDLSGEFKEGRLNTPFFKDVQYMNEDELKILFQFMQDVGT</sequence>
<dbReference type="AlphaFoldDB" id="A0A377HW81"/>
<dbReference type="Proteomes" id="UP000254329">
    <property type="component" value="Unassembled WGS sequence"/>
</dbReference>
<protein>
    <submittedName>
        <fullName evidence="1">Uncharacterized protein</fullName>
    </submittedName>
</protein>
<evidence type="ECO:0000313" key="1">
    <source>
        <dbReference type="EMBL" id="STO60166.1"/>
    </source>
</evidence>
<evidence type="ECO:0000313" key="3">
    <source>
        <dbReference type="Proteomes" id="UP000254329"/>
    </source>
</evidence>
<dbReference type="Proteomes" id="UP000254496">
    <property type="component" value="Unassembled WGS sequence"/>
</dbReference>